<dbReference type="FunFam" id="1.20.1250.20:FF:000078">
    <property type="entry name" value="MFS maltose transporter, putative"/>
    <property type="match status" value="1"/>
</dbReference>
<feature type="transmembrane region" description="Helical" evidence="6">
    <location>
        <begin position="285"/>
        <end position="308"/>
    </location>
</feature>
<evidence type="ECO:0000256" key="5">
    <source>
        <dbReference type="ARBA" id="ARBA00023136"/>
    </source>
</evidence>
<evidence type="ECO:0000313" key="8">
    <source>
        <dbReference type="EMBL" id="PKS08048.1"/>
    </source>
</evidence>
<dbReference type="PANTHER" id="PTHR48022">
    <property type="entry name" value="PLASTIDIC GLUCOSE TRANSPORTER 4"/>
    <property type="match status" value="1"/>
</dbReference>
<organism evidence="8 9">
    <name type="scientific">Lomentospora prolificans</name>
    <dbReference type="NCBI Taxonomy" id="41688"/>
    <lineage>
        <taxon>Eukaryota</taxon>
        <taxon>Fungi</taxon>
        <taxon>Dikarya</taxon>
        <taxon>Ascomycota</taxon>
        <taxon>Pezizomycotina</taxon>
        <taxon>Sordariomycetes</taxon>
        <taxon>Hypocreomycetidae</taxon>
        <taxon>Microascales</taxon>
        <taxon>Microascaceae</taxon>
        <taxon>Lomentospora</taxon>
    </lineage>
</organism>
<dbReference type="InParanoid" id="A0A2N3N6J1"/>
<feature type="transmembrane region" description="Helical" evidence="6">
    <location>
        <begin position="81"/>
        <end position="103"/>
    </location>
</feature>
<sequence>MALGLFKRKSNANTAAEKETIRDNWRCFLACGVMLLSPFQYGLDFGLIGGLQAMVGFLEVFGHPAPHLPNGWNISPTRQQLITSLMTLGAFLSSGTAGVTATWLGRKSCLWLACVLCFVSNIIMMATSSIGALYVGRLLIGLANGYFMTFSQLYIQECSPAKYRGLFLTGFQFSTSFGSLVGNVIDFGTSKRPDRSAYLIPLGLIYVFPCILAISLFFIPESPRWLMLRDRAEDSRKSLTWLRPAGADVSAEIDDIQTAIRREKELSKGVSVLDMVRNPIDRRRTMVAVSAVTLQAATGSMFIIAFKTYFFTMAHTPDPFGMACIVNAMGLIAIIANSLIVVRYGKRRVLLINGMIICGILQLIIAIVYDKKPNQKVTGEVLIAMTSLYMMIYCGMVATYAWVVGGEVPSQRLRSYTFGMAAAVGFFFAWLTTFTAPYFINPDSLDWGPRYGYIWFPSATIAAIWVYFYLPETKGRTLEEIDEMFLAKVPARKFEAYKCSTRLADLEKERASVEEVEVVEAPQQKE</sequence>
<comment type="subcellular location">
    <subcellularLocation>
        <location evidence="1">Membrane</location>
        <topology evidence="1">Multi-pass membrane protein</topology>
    </subcellularLocation>
</comment>
<dbReference type="OrthoDB" id="6133115at2759"/>
<dbReference type="AlphaFoldDB" id="A0A2N3N6J1"/>
<feature type="transmembrane region" description="Helical" evidence="6">
    <location>
        <begin position="416"/>
        <end position="440"/>
    </location>
</feature>
<feature type="transmembrane region" description="Helical" evidence="6">
    <location>
        <begin position="381"/>
        <end position="404"/>
    </location>
</feature>
<reference evidence="8 9" key="1">
    <citation type="journal article" date="2017" name="G3 (Bethesda)">
        <title>First Draft Genome Sequence of the Pathogenic Fungus Lomentospora prolificans (Formerly Scedosporium prolificans).</title>
        <authorList>
            <person name="Luo R."/>
            <person name="Zimin A."/>
            <person name="Workman R."/>
            <person name="Fan Y."/>
            <person name="Pertea G."/>
            <person name="Grossman N."/>
            <person name="Wear M.P."/>
            <person name="Jia B."/>
            <person name="Miller H."/>
            <person name="Casadevall A."/>
            <person name="Timp W."/>
            <person name="Zhang S.X."/>
            <person name="Salzberg S.L."/>
        </authorList>
    </citation>
    <scope>NUCLEOTIDE SEQUENCE [LARGE SCALE GENOMIC DNA]</scope>
    <source>
        <strain evidence="8 9">JHH-5317</strain>
    </source>
</reference>
<feature type="domain" description="Major facilitator superfamily (MFS) profile" evidence="7">
    <location>
        <begin position="30"/>
        <end position="474"/>
    </location>
</feature>
<dbReference type="InterPro" id="IPR050360">
    <property type="entry name" value="MFS_Sugar_Transporters"/>
</dbReference>
<feature type="transmembrane region" description="Helical" evidence="6">
    <location>
        <begin position="110"/>
        <end position="128"/>
    </location>
</feature>
<dbReference type="SUPFAM" id="SSF103473">
    <property type="entry name" value="MFS general substrate transporter"/>
    <property type="match status" value="1"/>
</dbReference>
<comment type="similarity">
    <text evidence="2">Belongs to the major facilitator superfamily. Sugar transporter (TC 2.A.1.1) family.</text>
</comment>
<dbReference type="PROSITE" id="PS50850">
    <property type="entry name" value="MFS"/>
    <property type="match status" value="1"/>
</dbReference>
<dbReference type="STRING" id="41688.A0A2N3N6J1"/>
<evidence type="ECO:0000256" key="1">
    <source>
        <dbReference type="ARBA" id="ARBA00004141"/>
    </source>
</evidence>
<accession>A0A2N3N6J1</accession>
<dbReference type="VEuPathDB" id="FungiDB:jhhlp_006660"/>
<evidence type="ECO:0000259" key="7">
    <source>
        <dbReference type="PROSITE" id="PS50850"/>
    </source>
</evidence>
<feature type="transmembrane region" description="Helical" evidence="6">
    <location>
        <begin position="349"/>
        <end position="369"/>
    </location>
</feature>
<feature type="transmembrane region" description="Helical" evidence="6">
    <location>
        <begin position="320"/>
        <end position="342"/>
    </location>
</feature>
<evidence type="ECO:0000256" key="6">
    <source>
        <dbReference type="SAM" id="Phobius"/>
    </source>
</evidence>
<dbReference type="GO" id="GO:0005351">
    <property type="term" value="F:carbohydrate:proton symporter activity"/>
    <property type="evidence" value="ECO:0007669"/>
    <property type="project" value="TreeGrafter"/>
</dbReference>
<protein>
    <recommendedName>
        <fullName evidence="7">Major facilitator superfamily (MFS) profile domain-containing protein</fullName>
    </recommendedName>
</protein>
<dbReference type="InterPro" id="IPR005829">
    <property type="entry name" value="Sugar_transporter_CS"/>
</dbReference>
<dbReference type="Gene3D" id="1.20.1250.20">
    <property type="entry name" value="MFS general substrate transporter like domains"/>
    <property type="match status" value="1"/>
</dbReference>
<keyword evidence="5 6" id="KW-0472">Membrane</keyword>
<proteinExistence type="inferred from homology"/>
<dbReference type="Pfam" id="PF00083">
    <property type="entry name" value="Sugar_tr"/>
    <property type="match status" value="1"/>
</dbReference>
<evidence type="ECO:0000256" key="3">
    <source>
        <dbReference type="ARBA" id="ARBA00022692"/>
    </source>
</evidence>
<dbReference type="EMBL" id="NLAX01000701">
    <property type="protein sequence ID" value="PKS08048.1"/>
    <property type="molecule type" value="Genomic_DNA"/>
</dbReference>
<evidence type="ECO:0000256" key="4">
    <source>
        <dbReference type="ARBA" id="ARBA00022989"/>
    </source>
</evidence>
<dbReference type="Proteomes" id="UP000233524">
    <property type="component" value="Unassembled WGS sequence"/>
</dbReference>
<comment type="caution">
    <text evidence="8">The sequence shown here is derived from an EMBL/GenBank/DDBJ whole genome shotgun (WGS) entry which is preliminary data.</text>
</comment>
<keyword evidence="4 6" id="KW-1133">Transmembrane helix</keyword>
<evidence type="ECO:0000256" key="2">
    <source>
        <dbReference type="ARBA" id="ARBA00010992"/>
    </source>
</evidence>
<gene>
    <name evidence="8" type="ORF">jhhlp_006660</name>
</gene>
<dbReference type="GO" id="GO:0016020">
    <property type="term" value="C:membrane"/>
    <property type="evidence" value="ECO:0007669"/>
    <property type="project" value="UniProtKB-SubCell"/>
</dbReference>
<dbReference type="PANTHER" id="PTHR48022:SF10">
    <property type="entry name" value="MAJOR FACILITATOR SUPERFAMILY (MFS) PROFILE DOMAIN-CONTAINING PROTEIN"/>
    <property type="match status" value="1"/>
</dbReference>
<dbReference type="InterPro" id="IPR020846">
    <property type="entry name" value="MFS_dom"/>
</dbReference>
<name>A0A2N3N6J1_9PEZI</name>
<dbReference type="PROSITE" id="PS00217">
    <property type="entry name" value="SUGAR_TRANSPORT_2"/>
    <property type="match status" value="1"/>
</dbReference>
<feature type="transmembrane region" description="Helical" evidence="6">
    <location>
        <begin position="197"/>
        <end position="219"/>
    </location>
</feature>
<dbReference type="InterPro" id="IPR036259">
    <property type="entry name" value="MFS_trans_sf"/>
</dbReference>
<keyword evidence="3 6" id="KW-0812">Transmembrane</keyword>
<keyword evidence="9" id="KW-1185">Reference proteome</keyword>
<feature type="transmembrane region" description="Helical" evidence="6">
    <location>
        <begin position="452"/>
        <end position="470"/>
    </location>
</feature>
<dbReference type="InterPro" id="IPR005828">
    <property type="entry name" value="MFS_sugar_transport-like"/>
</dbReference>
<evidence type="ECO:0000313" key="9">
    <source>
        <dbReference type="Proteomes" id="UP000233524"/>
    </source>
</evidence>